<dbReference type="InterPro" id="IPR043502">
    <property type="entry name" value="DNA/RNA_pol_sf"/>
</dbReference>
<keyword evidence="1" id="KW-0064">Aspartyl protease</keyword>
<dbReference type="SUPFAM" id="SSF53098">
    <property type="entry name" value="Ribonuclease H-like"/>
    <property type="match status" value="1"/>
</dbReference>
<dbReference type="InterPro" id="IPR054722">
    <property type="entry name" value="PolX-like_BBD"/>
</dbReference>
<organism evidence="4 5">
    <name type="scientific">Cucumis melo var. makuwa</name>
    <name type="common">Oriental melon</name>
    <dbReference type="NCBI Taxonomy" id="1194695"/>
    <lineage>
        <taxon>Eukaryota</taxon>
        <taxon>Viridiplantae</taxon>
        <taxon>Streptophyta</taxon>
        <taxon>Embryophyta</taxon>
        <taxon>Tracheophyta</taxon>
        <taxon>Spermatophyta</taxon>
        <taxon>Magnoliopsida</taxon>
        <taxon>eudicotyledons</taxon>
        <taxon>Gunneridae</taxon>
        <taxon>Pentapetalae</taxon>
        <taxon>rosids</taxon>
        <taxon>fabids</taxon>
        <taxon>Cucurbitales</taxon>
        <taxon>Cucurbitaceae</taxon>
        <taxon>Benincaseae</taxon>
        <taxon>Cucumis</taxon>
    </lineage>
</organism>
<dbReference type="EMBL" id="SSTE01023130">
    <property type="protein sequence ID" value="KAA0025422.1"/>
    <property type="molecule type" value="Genomic_DNA"/>
</dbReference>
<dbReference type="PANTHER" id="PTHR11439">
    <property type="entry name" value="GAG-POL-RELATED RETROTRANSPOSON"/>
    <property type="match status" value="1"/>
</dbReference>
<dbReference type="Pfam" id="PF07727">
    <property type="entry name" value="RVT_2"/>
    <property type="match status" value="1"/>
</dbReference>
<evidence type="ECO:0000313" key="5">
    <source>
        <dbReference type="Proteomes" id="UP000321393"/>
    </source>
</evidence>
<protein>
    <recommendedName>
        <fullName evidence="3">Integrase catalytic domain-containing protein</fullName>
    </recommendedName>
</protein>
<evidence type="ECO:0000313" key="4">
    <source>
        <dbReference type="EMBL" id="KAA0025422.1"/>
    </source>
</evidence>
<dbReference type="InterPro" id="IPR001584">
    <property type="entry name" value="Integrase_cat-core"/>
</dbReference>
<dbReference type="PROSITE" id="PS50994">
    <property type="entry name" value="INTEGRASE"/>
    <property type="match status" value="1"/>
</dbReference>
<dbReference type="GO" id="GO:0015074">
    <property type="term" value="P:DNA integration"/>
    <property type="evidence" value="ECO:0007669"/>
    <property type="project" value="InterPro"/>
</dbReference>
<proteinExistence type="predicted"/>
<dbReference type="Pfam" id="PF14223">
    <property type="entry name" value="Retrotran_gag_2"/>
    <property type="match status" value="1"/>
</dbReference>
<evidence type="ECO:0000256" key="1">
    <source>
        <dbReference type="ARBA" id="ARBA00022750"/>
    </source>
</evidence>
<dbReference type="Gene3D" id="3.30.420.10">
    <property type="entry name" value="Ribonuclease H-like superfamily/Ribonuclease H"/>
    <property type="match status" value="1"/>
</dbReference>
<keyword evidence="1" id="KW-0378">Hydrolase</keyword>
<sequence length="892" mass="101908">MSGMEAFLMSLDMRSWRAVISEWEYPTEKDEAGQTIRKSELKWTKDEDDVVVAWDILEVAFEGISKVKISRLQIWTSRFEALQMGEDETIAKFNVRVLDIANESDALGEKMSDSKLVRMVLRSLPSKFNMKEANDPSKMKLDELFGSLQTFEIHLGHTASRRKLGLALSNNSGDWYFDSGCSRHMTDNADFFSEPSECKVGLVVFEDGGKGKIIGKRTINRPGLPFLLDVRIVQGLSANLISISQLCYQGYQVSFSKDRYNVLDSQKKVFLSGTRLSDNCYHWDAEVNLCNISKVEEAELWHKRLGHFSGTTISKVTKADVIIGLPPLSFSSLESCSECPAGIFHEFFAPLTPKKNGVVERRNRTLQEMVRVIIHAKHLPIQFWAEALNTVCHIHNRVILHPGITTTSYELWKGRKPNVNRAYRVYNQHTKTVMESVNVIIDGLGKEPNRNFDDEDEAFWDSLSHKPADAESESTSLTRETTYSPPHTEPNRIDMATPSTSVNHSKTFEAKNNPSSFIIGDVHSGIITRKKERRDYAKMVANEELLQFERNQVWELVRKPPHANIIEGLDFGETFASVDRLEAIRLLLSYACFRRFKLFQIDVKSAFLNRYLSEEVYVAQPKGFIDSVHHDHVYKLRKALYGLKQALITWYERLCTYLLQQGYRRGSADQKMFIYRQGTDFLIVQIYVDDIIFGGTSSDYVEQFVAQMKGEFEMSMVGELTFFLADPRTSHLHSAKRILRYISDWAGCSDDRKSTSGGCFFLWNNITTWFSKKQNSVSLSTVEAEYIAVGSRCSQLLWMKQMLDEYGVTQSSMVLYCDNLSAISISKNPVQHSRTKHIDIRHHFIRELVEANFISLEHVQSAFQLADVFTKPLDVTTFEGLKASVGVCQRHV</sequence>
<dbReference type="InterPro" id="IPR012337">
    <property type="entry name" value="RNaseH-like_sf"/>
</dbReference>
<dbReference type="Pfam" id="PF22936">
    <property type="entry name" value="Pol_BBD"/>
    <property type="match status" value="1"/>
</dbReference>
<feature type="region of interest" description="Disordered" evidence="2">
    <location>
        <begin position="465"/>
        <end position="498"/>
    </location>
</feature>
<comment type="caution">
    <text evidence="4">The sequence shown here is derived from an EMBL/GenBank/DDBJ whole genome shotgun (WGS) entry which is preliminary data.</text>
</comment>
<evidence type="ECO:0000256" key="2">
    <source>
        <dbReference type="SAM" id="MobiDB-lite"/>
    </source>
</evidence>
<dbReference type="Pfam" id="PF13976">
    <property type="entry name" value="gag_pre-integrs"/>
    <property type="match status" value="1"/>
</dbReference>
<feature type="compositionally biased region" description="Low complexity" evidence="2">
    <location>
        <begin position="473"/>
        <end position="484"/>
    </location>
</feature>
<accession>A0A5A7SJR3</accession>
<feature type="domain" description="Integrase catalytic" evidence="3">
    <location>
        <begin position="342"/>
        <end position="416"/>
    </location>
</feature>
<dbReference type="InterPro" id="IPR036397">
    <property type="entry name" value="RNaseH_sf"/>
</dbReference>
<dbReference type="SUPFAM" id="SSF56672">
    <property type="entry name" value="DNA/RNA polymerases"/>
    <property type="match status" value="1"/>
</dbReference>
<dbReference type="InterPro" id="IPR025724">
    <property type="entry name" value="GAG-pre-integrase_dom"/>
</dbReference>
<dbReference type="GO" id="GO:0003676">
    <property type="term" value="F:nucleic acid binding"/>
    <property type="evidence" value="ECO:0007669"/>
    <property type="project" value="InterPro"/>
</dbReference>
<dbReference type="InterPro" id="IPR013103">
    <property type="entry name" value="RVT_2"/>
</dbReference>
<dbReference type="OrthoDB" id="418237at2759"/>
<evidence type="ECO:0000259" key="3">
    <source>
        <dbReference type="PROSITE" id="PS50994"/>
    </source>
</evidence>
<dbReference type="CDD" id="cd09272">
    <property type="entry name" value="RNase_HI_RT_Ty1"/>
    <property type="match status" value="1"/>
</dbReference>
<dbReference type="Proteomes" id="UP000321393">
    <property type="component" value="Unassembled WGS sequence"/>
</dbReference>
<dbReference type="PANTHER" id="PTHR11439:SF483">
    <property type="entry name" value="PEPTIDE SYNTHASE GLIP-LIKE, PUTATIVE (AFU_ORTHOLOGUE AFUA_3G12920)-RELATED"/>
    <property type="match status" value="1"/>
</dbReference>
<gene>
    <name evidence="4" type="ORF">E6C27_scaffold417G00060</name>
</gene>
<name>A0A5A7SJR3_CUCMM</name>
<keyword evidence="1" id="KW-0645">Protease</keyword>
<dbReference type="AlphaFoldDB" id="A0A5A7SJR3"/>
<reference evidence="4 5" key="1">
    <citation type="submission" date="2019-08" db="EMBL/GenBank/DDBJ databases">
        <title>Draft genome sequences of two oriental melons (Cucumis melo L. var makuwa).</title>
        <authorList>
            <person name="Kwon S.-Y."/>
        </authorList>
    </citation>
    <scope>NUCLEOTIDE SEQUENCE [LARGE SCALE GENOMIC DNA]</scope>
    <source>
        <strain evidence="5">cv. SW 3</strain>
        <tissue evidence="4">Leaf</tissue>
    </source>
</reference>
<dbReference type="GO" id="GO:0004190">
    <property type="term" value="F:aspartic-type endopeptidase activity"/>
    <property type="evidence" value="ECO:0007669"/>
    <property type="project" value="UniProtKB-KW"/>
</dbReference>